<keyword evidence="3" id="KW-1185">Reference proteome</keyword>
<keyword evidence="1" id="KW-0175">Coiled coil</keyword>
<sequence>MLNLRPTRSWNAGDPNPFLTGKKAVWPFTFWELKKKVVGKKNFMDEIEALCAKLQGKENAIKKLNENYESIRLSLVLPGNIYMADTLEARHIRLLYELGIGLAIDVDPNIANRLRTSNFGELT</sequence>
<dbReference type="RefSeq" id="WP_327788506.1">
    <property type="nucleotide sequence ID" value="NZ_JARGEQ010000070.1"/>
</dbReference>
<dbReference type="EMBL" id="JARGEQ010000070">
    <property type="protein sequence ID" value="MDF1586089.1"/>
    <property type="molecule type" value="Genomic_DNA"/>
</dbReference>
<accession>A0AAP3V0A3</accession>
<organism evidence="2 3">
    <name type="scientific">Marinimicrococcus flavescens</name>
    <dbReference type="NCBI Taxonomy" id="3031815"/>
    <lineage>
        <taxon>Bacteria</taxon>
        <taxon>Pseudomonadati</taxon>
        <taxon>Pseudomonadota</taxon>
        <taxon>Alphaproteobacteria</taxon>
        <taxon>Geminicoccales</taxon>
        <taxon>Geminicoccaceae</taxon>
        <taxon>Marinimicrococcus</taxon>
    </lineage>
</organism>
<proteinExistence type="predicted"/>
<dbReference type="InterPro" id="IPR025459">
    <property type="entry name" value="DUF4279"/>
</dbReference>
<feature type="coiled-coil region" evidence="1">
    <location>
        <begin position="40"/>
        <end position="74"/>
    </location>
</feature>
<dbReference type="AlphaFoldDB" id="A0AAP3V0A3"/>
<evidence type="ECO:0000256" key="1">
    <source>
        <dbReference type="SAM" id="Coils"/>
    </source>
</evidence>
<evidence type="ECO:0000313" key="2">
    <source>
        <dbReference type="EMBL" id="MDF1586089.1"/>
    </source>
</evidence>
<reference evidence="2 3" key="1">
    <citation type="submission" date="2023-03" db="EMBL/GenBank/DDBJ databases">
        <title>YIM 152171 draft genome.</title>
        <authorList>
            <person name="Yang Z."/>
        </authorList>
    </citation>
    <scope>NUCLEOTIDE SEQUENCE [LARGE SCALE GENOMIC DNA]</scope>
    <source>
        <strain evidence="2 3">YIM 152171</strain>
    </source>
</reference>
<dbReference type="Pfam" id="PF14106">
    <property type="entry name" value="DUF4279"/>
    <property type="match status" value="1"/>
</dbReference>
<comment type="caution">
    <text evidence="2">The sequence shown here is derived from an EMBL/GenBank/DDBJ whole genome shotgun (WGS) entry which is preliminary data.</text>
</comment>
<dbReference type="Proteomes" id="UP001301140">
    <property type="component" value="Unassembled WGS sequence"/>
</dbReference>
<name>A0AAP3V0A3_9PROT</name>
<gene>
    <name evidence="2" type="ORF">PZ740_06805</name>
</gene>
<protein>
    <submittedName>
        <fullName evidence="2">DUF4279 domain-containing protein</fullName>
    </submittedName>
</protein>
<evidence type="ECO:0000313" key="3">
    <source>
        <dbReference type="Proteomes" id="UP001301140"/>
    </source>
</evidence>